<evidence type="ECO:0000256" key="1">
    <source>
        <dbReference type="ARBA" id="ARBA00001024"/>
    </source>
</evidence>
<dbReference type="InterPro" id="IPR013830">
    <property type="entry name" value="SGNH_hydro"/>
</dbReference>
<feature type="disulfide bond" evidence="14">
    <location>
        <begin position="60"/>
        <end position="85"/>
    </location>
</feature>
<dbReference type="GO" id="GO:0004806">
    <property type="term" value="F:triacylglycerol lipase activity"/>
    <property type="evidence" value="ECO:0007669"/>
    <property type="project" value="UniProtKB-EC"/>
</dbReference>
<evidence type="ECO:0000256" key="5">
    <source>
        <dbReference type="ARBA" id="ARBA00013279"/>
    </source>
</evidence>
<dbReference type="InterPro" id="IPR036514">
    <property type="entry name" value="SGNH_hydro_sf"/>
</dbReference>
<dbReference type="SUPFAM" id="SSF52266">
    <property type="entry name" value="SGNH hydrolase"/>
    <property type="match status" value="1"/>
</dbReference>
<name>A0A0B5D9I2_9ACTN</name>
<comment type="subunit">
    <text evidence="4">Monomer.</text>
</comment>
<dbReference type="OrthoDB" id="5503950at2"/>
<dbReference type="EC" id="3.1.1.3" evidence="5"/>
<evidence type="ECO:0000256" key="7">
    <source>
        <dbReference type="ARBA" id="ARBA00022525"/>
    </source>
</evidence>
<proteinExistence type="inferred from homology"/>
<evidence type="ECO:0000256" key="15">
    <source>
        <dbReference type="SAM" id="SignalP"/>
    </source>
</evidence>
<dbReference type="Proteomes" id="UP000325763">
    <property type="component" value="Chromosome"/>
</dbReference>
<dbReference type="InterPro" id="IPR037460">
    <property type="entry name" value="SEST-like"/>
</dbReference>
<keyword evidence="19" id="KW-1185">Reference proteome</keyword>
<reference evidence="18 20" key="3">
    <citation type="submission" date="2017-09" db="EMBL/GenBank/DDBJ databases">
        <title>Streptomyces genome completion.</title>
        <authorList>
            <person name="Lee N."/>
            <person name="Cho B.-K."/>
        </authorList>
    </citation>
    <scope>NUCLEOTIDE SEQUENCE [LARGE SCALE GENOMIC DNA]</scope>
    <source>
        <strain evidence="18 20">ATCC 14899</strain>
    </source>
</reference>
<dbReference type="EMBL" id="CP009313">
    <property type="protein sequence ID" value="AJE39949.1"/>
    <property type="molecule type" value="Genomic_DNA"/>
</dbReference>
<reference evidence="17 19" key="2">
    <citation type="journal article" date="2016" name="Appl. Microbiol. Biotechnol.">
        <title>Exploiting the genome sequence of Streptomyces nodosus for enhanced antibiotic production.</title>
        <authorList>
            <person name="Sweeney P."/>
            <person name="Murphy C.D."/>
            <person name="Caffrey P."/>
        </authorList>
    </citation>
    <scope>NUCLEOTIDE SEQUENCE [LARGE SCALE GENOMIC DNA]</scope>
    <source>
        <strain evidence="17 19">ATCC 14899</strain>
    </source>
</reference>
<keyword evidence="12 14" id="KW-1015">Disulfide bond</keyword>
<evidence type="ECO:0000313" key="18">
    <source>
        <dbReference type="EMBL" id="QEV38536.1"/>
    </source>
</evidence>
<feature type="active site" description="Nucleophile" evidence="13">
    <location>
        <position position="43"/>
    </location>
</feature>
<dbReference type="RefSeq" id="WP_043438932.1">
    <property type="nucleotide sequence ID" value="NZ_CP009313.1"/>
</dbReference>
<evidence type="ECO:0000256" key="9">
    <source>
        <dbReference type="ARBA" id="ARBA00022801"/>
    </source>
</evidence>
<dbReference type="Proteomes" id="UP000031526">
    <property type="component" value="Chromosome"/>
</dbReference>
<evidence type="ECO:0000259" key="16">
    <source>
        <dbReference type="Pfam" id="PF13472"/>
    </source>
</evidence>
<keyword evidence="10" id="KW-0442">Lipid degradation</keyword>
<reference evidence="19" key="1">
    <citation type="submission" date="2014-09" db="EMBL/GenBank/DDBJ databases">
        <title>Sequence of the Streptomyces nodosus genome.</title>
        <authorList>
            <person name="Sweeney P."/>
            <person name="Stephens N."/>
            <person name="Murphy C."/>
            <person name="Caffrey P."/>
        </authorList>
    </citation>
    <scope>NUCLEOTIDE SEQUENCE [LARGE SCALE GENOMIC DNA]</scope>
    <source>
        <strain evidence="19">ATCC 14899</strain>
    </source>
</reference>
<evidence type="ECO:0000256" key="13">
    <source>
        <dbReference type="PIRSR" id="PIRSR637460-1"/>
    </source>
</evidence>
<dbReference type="GO" id="GO:0106435">
    <property type="term" value="F:carboxylesterase activity"/>
    <property type="evidence" value="ECO:0007669"/>
    <property type="project" value="UniProtKB-ARBA"/>
</dbReference>
<dbReference type="Pfam" id="PF13472">
    <property type="entry name" value="Lipase_GDSL_2"/>
    <property type="match status" value="1"/>
</dbReference>
<organism evidence="17 19">
    <name type="scientific">Streptomyces nodosus</name>
    <dbReference type="NCBI Taxonomy" id="40318"/>
    <lineage>
        <taxon>Bacteria</taxon>
        <taxon>Bacillati</taxon>
        <taxon>Actinomycetota</taxon>
        <taxon>Actinomycetes</taxon>
        <taxon>Kitasatosporales</taxon>
        <taxon>Streptomycetaceae</taxon>
        <taxon>Streptomyces</taxon>
    </lineage>
</organism>
<dbReference type="EMBL" id="CP023747">
    <property type="protein sequence ID" value="QEV38536.1"/>
    <property type="molecule type" value="Genomic_DNA"/>
</dbReference>
<feature type="signal peptide" evidence="15">
    <location>
        <begin position="1"/>
        <end position="29"/>
    </location>
</feature>
<evidence type="ECO:0000256" key="4">
    <source>
        <dbReference type="ARBA" id="ARBA00011245"/>
    </source>
</evidence>
<feature type="disulfide bond" evidence="14">
    <location>
        <begin position="126"/>
        <end position="134"/>
    </location>
</feature>
<sequence>MRRNRLAAYLTSLFLAVGMALTGAAAAHASSAAVTGYVALGDSYSSGVGAGSYISSSGSCNRSTKAYPYLWQAAKAPASFSFMACSGAITTDVINNQLGALNSSTSLVSISVGGNDAGFSDVMTSCVLDSDSTCLSRIATARAFIDSTLPGRLDAVYSAIRSKAPSARVVVLGYPRFYKLGTTLCLGLSETKRSAINGAADYMDAAIAKRAADHGFTFGDVRTTFTGHELCSGDAWLHSVNLLNITESYHPTAAGQSGGYLPVLTNAA</sequence>
<comment type="similarity">
    <text evidence="3">Belongs to the 'GDSL' lipolytic enzyme family.</text>
</comment>
<feature type="disulfide bond" evidence="14">
    <location>
        <begin position="185"/>
        <end position="231"/>
    </location>
</feature>
<keyword evidence="11" id="KW-0443">Lipid metabolism</keyword>
<evidence type="ECO:0000256" key="10">
    <source>
        <dbReference type="ARBA" id="ARBA00022963"/>
    </source>
</evidence>
<keyword evidence="8 15" id="KW-0732">Signal</keyword>
<dbReference type="KEGG" id="snq:CP978_08185"/>
<evidence type="ECO:0000313" key="17">
    <source>
        <dbReference type="EMBL" id="AJE39949.1"/>
    </source>
</evidence>
<keyword evidence="6" id="KW-0719">Serine esterase</keyword>
<evidence type="ECO:0000256" key="2">
    <source>
        <dbReference type="ARBA" id="ARBA00004613"/>
    </source>
</evidence>
<dbReference type="Gene3D" id="3.40.50.1110">
    <property type="entry name" value="SGNH hydrolase"/>
    <property type="match status" value="1"/>
</dbReference>
<dbReference type="GO" id="GO:0005576">
    <property type="term" value="C:extracellular region"/>
    <property type="evidence" value="ECO:0007669"/>
    <property type="project" value="UniProtKB-SubCell"/>
</dbReference>
<evidence type="ECO:0000256" key="6">
    <source>
        <dbReference type="ARBA" id="ARBA00022487"/>
    </source>
</evidence>
<dbReference type="PANTHER" id="PTHR37981">
    <property type="entry name" value="LIPASE 2"/>
    <property type="match status" value="1"/>
</dbReference>
<evidence type="ECO:0000313" key="19">
    <source>
        <dbReference type="Proteomes" id="UP000031526"/>
    </source>
</evidence>
<comment type="catalytic activity">
    <reaction evidence="1">
        <text>a triacylglycerol + H2O = a diacylglycerol + a fatty acid + H(+)</text>
        <dbReference type="Rhea" id="RHEA:12044"/>
        <dbReference type="ChEBI" id="CHEBI:15377"/>
        <dbReference type="ChEBI" id="CHEBI:15378"/>
        <dbReference type="ChEBI" id="CHEBI:17855"/>
        <dbReference type="ChEBI" id="CHEBI:18035"/>
        <dbReference type="ChEBI" id="CHEBI:28868"/>
        <dbReference type="EC" id="3.1.1.3"/>
    </reaction>
</comment>
<protein>
    <recommendedName>
        <fullName evidence="5">triacylglycerol lipase</fullName>
        <ecNumber evidence="5">3.1.1.3</ecNumber>
    </recommendedName>
</protein>
<comment type="subcellular location">
    <subcellularLocation>
        <location evidence="2">Secreted</location>
    </subcellularLocation>
</comment>
<keyword evidence="7" id="KW-0964">Secreted</keyword>
<dbReference type="GO" id="GO:0019433">
    <property type="term" value="P:triglyceride catabolic process"/>
    <property type="evidence" value="ECO:0007669"/>
    <property type="project" value="TreeGrafter"/>
</dbReference>
<dbReference type="HOGENOM" id="CLU_038449_3_0_11"/>
<evidence type="ECO:0000313" key="20">
    <source>
        <dbReference type="Proteomes" id="UP000325763"/>
    </source>
</evidence>
<evidence type="ECO:0000256" key="14">
    <source>
        <dbReference type="PIRSR" id="PIRSR637460-2"/>
    </source>
</evidence>
<dbReference type="CDD" id="cd01823">
    <property type="entry name" value="SEST_like"/>
    <property type="match status" value="1"/>
</dbReference>
<feature type="active site" evidence="13">
    <location>
        <position position="250"/>
    </location>
</feature>
<evidence type="ECO:0000256" key="8">
    <source>
        <dbReference type="ARBA" id="ARBA00022729"/>
    </source>
</evidence>
<feature type="domain" description="SGNH hydrolase-type esterase" evidence="16">
    <location>
        <begin position="39"/>
        <end position="256"/>
    </location>
</feature>
<evidence type="ECO:0000256" key="3">
    <source>
        <dbReference type="ARBA" id="ARBA00008668"/>
    </source>
</evidence>
<dbReference type="PANTHER" id="PTHR37981:SF1">
    <property type="entry name" value="SGNH HYDROLASE-TYPE ESTERASE DOMAIN-CONTAINING PROTEIN"/>
    <property type="match status" value="1"/>
</dbReference>
<accession>A0A0B5D9I2</accession>
<dbReference type="AlphaFoldDB" id="A0A0B5D9I2"/>
<evidence type="ECO:0000256" key="12">
    <source>
        <dbReference type="ARBA" id="ARBA00023157"/>
    </source>
</evidence>
<evidence type="ECO:0000256" key="11">
    <source>
        <dbReference type="ARBA" id="ARBA00023098"/>
    </source>
</evidence>
<dbReference type="FunFam" id="3.40.50.1110:FF:000018">
    <property type="entry name" value="Lipase 1"/>
    <property type="match status" value="1"/>
</dbReference>
<keyword evidence="9 18" id="KW-0378">Hydrolase</keyword>
<gene>
    <name evidence="18" type="ORF">CP978_08185</name>
    <name evidence="17" type="ORF">SNOD_07850</name>
</gene>
<feature type="chain" id="PRO_5041521516" description="triacylglycerol lipase" evidence="15">
    <location>
        <begin position="30"/>
        <end position="268"/>
    </location>
</feature>
<dbReference type="STRING" id="40318.SNOD_07850"/>